<feature type="region of interest" description="Disordered" evidence="1">
    <location>
        <begin position="143"/>
        <end position="165"/>
    </location>
</feature>
<accession>A0A086SVC7</accession>
<evidence type="ECO:0000313" key="3">
    <source>
        <dbReference type="Proteomes" id="UP000029964"/>
    </source>
</evidence>
<evidence type="ECO:0000313" key="2">
    <source>
        <dbReference type="EMBL" id="KFH41059.1"/>
    </source>
</evidence>
<dbReference type="AlphaFoldDB" id="A0A086SVC7"/>
<gene>
    <name evidence="2" type="ORF">ACRE_082370</name>
</gene>
<sequence>MSSYSGKAALIRDHRVSKPGHLRAWHSQQKHRLAQVWVSPRTTSLPWQRPLRGSVHTGGQAITPQILASREACGSFELAYLQYEWNPRERRLMEDSPRVCRRQSKCYTWEDVGVEEPSRSAHGCVQSGTPVSGPNGAFAGFRSRSGTMGPASVSPSSDKQAGPSWGYVTESHAPLPALKGGDPMWFAPAHVDTGEATMD</sequence>
<protein>
    <submittedName>
        <fullName evidence="2">Uncharacterized protein</fullName>
    </submittedName>
</protein>
<name>A0A086SVC7_HAPC1</name>
<keyword evidence="3" id="KW-1185">Reference proteome</keyword>
<dbReference type="Proteomes" id="UP000029964">
    <property type="component" value="Unassembled WGS sequence"/>
</dbReference>
<comment type="caution">
    <text evidence="2">The sequence shown here is derived from an EMBL/GenBank/DDBJ whole genome shotgun (WGS) entry which is preliminary data.</text>
</comment>
<dbReference type="HOGENOM" id="CLU_1371824_0_0_1"/>
<reference evidence="3" key="1">
    <citation type="journal article" date="2014" name="Genome Announc.">
        <title>Genome sequence and annotation of Acremonium chrysogenum, producer of the beta-lactam antibiotic cephalosporin C.</title>
        <authorList>
            <person name="Terfehr D."/>
            <person name="Dahlmann T.A."/>
            <person name="Specht T."/>
            <person name="Zadra I."/>
            <person name="Kuernsteiner H."/>
            <person name="Kueck U."/>
        </authorList>
    </citation>
    <scope>NUCLEOTIDE SEQUENCE [LARGE SCALE GENOMIC DNA]</scope>
    <source>
        <strain evidence="3">ATCC 11550 / CBS 779.69 / DSM 880 / IAM 14645 / JCM 23072 / IMI 49137</strain>
    </source>
</reference>
<proteinExistence type="predicted"/>
<dbReference type="EMBL" id="JPKY01000149">
    <property type="protein sequence ID" value="KFH41059.1"/>
    <property type="molecule type" value="Genomic_DNA"/>
</dbReference>
<organism evidence="2 3">
    <name type="scientific">Hapsidospora chrysogenum (strain ATCC 11550 / CBS 779.69 / DSM 880 / IAM 14645 / JCM 23072 / IMI 49137)</name>
    <name type="common">Acremonium chrysogenum</name>
    <dbReference type="NCBI Taxonomy" id="857340"/>
    <lineage>
        <taxon>Eukaryota</taxon>
        <taxon>Fungi</taxon>
        <taxon>Dikarya</taxon>
        <taxon>Ascomycota</taxon>
        <taxon>Pezizomycotina</taxon>
        <taxon>Sordariomycetes</taxon>
        <taxon>Hypocreomycetidae</taxon>
        <taxon>Hypocreales</taxon>
        <taxon>Bionectriaceae</taxon>
        <taxon>Hapsidospora</taxon>
    </lineage>
</organism>
<evidence type="ECO:0000256" key="1">
    <source>
        <dbReference type="SAM" id="MobiDB-lite"/>
    </source>
</evidence>